<feature type="compositionally biased region" description="Basic and acidic residues" evidence="5">
    <location>
        <begin position="137"/>
        <end position="147"/>
    </location>
</feature>
<feature type="region of interest" description="Disordered" evidence="5">
    <location>
        <begin position="387"/>
        <end position="412"/>
    </location>
</feature>
<evidence type="ECO:0000313" key="6">
    <source>
        <dbReference type="EMBL" id="WAP68254.1"/>
    </source>
</evidence>
<feature type="region of interest" description="Disordered" evidence="5">
    <location>
        <begin position="102"/>
        <end position="174"/>
    </location>
</feature>
<name>A0ABY7BZP1_9HYPH</name>
<gene>
    <name evidence="6" type="ORF">OH818_23335</name>
</gene>
<sequence length="412" mass="40975">MIGAGVLGAVLALGGAWALIANGALPGPGASQTTAPQTAAGDYATTDALQGVNAEVAQLREQLAAATSAQGEAGSSIDLSPLEQRMAALESSTADLTSIRQSAETAGQTAQGANEAAQGASETAAAAQEAAQGATEASERGARDAADALKQASAANETASAAQQAATNAQQTANTAQTTAQSALGTANSAADTAKAANEAASAANSKVDGAVADLDQRVAAVEDANQRAAIALAAANLKSAIDAGGPFAQQLETFATTAGAGEATESLRTFAAEGVPSERQIAEQWPQVEARISNALTPPRPNAPVSDQFMAGLRSLVNVRSSETPPAADQSDTAVLSRLDAAIRSGDLGAFVSEWDQLPDNAKQASADFADKVRARLTAQQIVSSTLQGAISGSEPAATDTPTTAEPANQG</sequence>
<keyword evidence="7" id="KW-1185">Reference proteome</keyword>
<feature type="compositionally biased region" description="Polar residues" evidence="5">
    <location>
        <begin position="102"/>
        <end position="112"/>
    </location>
</feature>
<evidence type="ECO:0000256" key="1">
    <source>
        <dbReference type="ARBA" id="ARBA00004370"/>
    </source>
</evidence>
<dbReference type="RefSeq" id="WP_268880728.1">
    <property type="nucleotide sequence ID" value="NZ_CP114029.1"/>
</dbReference>
<feature type="compositionally biased region" description="Low complexity" evidence="5">
    <location>
        <begin position="396"/>
        <end position="412"/>
    </location>
</feature>
<dbReference type="Proteomes" id="UP001164020">
    <property type="component" value="Chromosome"/>
</dbReference>
<comment type="subcellular location">
    <subcellularLocation>
        <location evidence="1">Membrane</location>
    </subcellularLocation>
</comment>
<feature type="compositionally biased region" description="Low complexity" evidence="5">
    <location>
        <begin position="115"/>
        <end position="136"/>
    </location>
</feature>
<protein>
    <submittedName>
        <fullName evidence="6">Mitofilin family membrane protein</fullName>
    </submittedName>
</protein>
<evidence type="ECO:0000256" key="5">
    <source>
        <dbReference type="SAM" id="MobiDB-lite"/>
    </source>
</evidence>
<evidence type="ECO:0000256" key="3">
    <source>
        <dbReference type="ARBA" id="ARBA00022989"/>
    </source>
</evidence>
<keyword evidence="4" id="KW-0472">Membrane</keyword>
<reference evidence="6" key="1">
    <citation type="submission" date="2022-12" db="EMBL/GenBank/DDBJ databases">
        <title>Jiella pelagia sp. nov., isolated from phosphonate enriched culture of Northwest Pacific surface seawater.</title>
        <authorList>
            <person name="Shin D.Y."/>
            <person name="Hwang C.Y."/>
        </authorList>
    </citation>
    <scope>NUCLEOTIDE SEQUENCE</scope>
    <source>
        <strain evidence="6">HL-NP1</strain>
    </source>
</reference>
<evidence type="ECO:0000256" key="2">
    <source>
        <dbReference type="ARBA" id="ARBA00022692"/>
    </source>
</evidence>
<evidence type="ECO:0000313" key="7">
    <source>
        <dbReference type="Proteomes" id="UP001164020"/>
    </source>
</evidence>
<dbReference type="Pfam" id="PF09731">
    <property type="entry name" value="Mitofilin"/>
    <property type="match status" value="1"/>
</dbReference>
<accession>A0ABY7BZP1</accession>
<dbReference type="InterPro" id="IPR019133">
    <property type="entry name" value="MIC60"/>
</dbReference>
<feature type="compositionally biased region" description="Low complexity" evidence="5">
    <location>
        <begin position="148"/>
        <end position="174"/>
    </location>
</feature>
<keyword evidence="2" id="KW-0812">Transmembrane</keyword>
<keyword evidence="3" id="KW-1133">Transmembrane helix</keyword>
<proteinExistence type="predicted"/>
<evidence type="ECO:0000256" key="4">
    <source>
        <dbReference type="ARBA" id="ARBA00023136"/>
    </source>
</evidence>
<dbReference type="EMBL" id="CP114029">
    <property type="protein sequence ID" value="WAP68254.1"/>
    <property type="molecule type" value="Genomic_DNA"/>
</dbReference>
<organism evidence="6 7">
    <name type="scientific">Jiella pelagia</name>
    <dbReference type="NCBI Taxonomy" id="2986949"/>
    <lineage>
        <taxon>Bacteria</taxon>
        <taxon>Pseudomonadati</taxon>
        <taxon>Pseudomonadota</taxon>
        <taxon>Alphaproteobacteria</taxon>
        <taxon>Hyphomicrobiales</taxon>
        <taxon>Aurantimonadaceae</taxon>
        <taxon>Jiella</taxon>
    </lineage>
</organism>